<proteinExistence type="predicted"/>
<sequence>MSKVYVLLLSVMCLLPLGCRPSQGSLSMKNVPNYNPSAGDHVLFLEFKIRKNSAGDETAELVRSVAGSGRVKAMLAAAESPYRIVAIPRYSTSHPEQEMRYEHPLFQSVEVSDTTGVLSRSRLAVHEGSLTIRLQDDPYLTRVDLYSEGPEKGRVLINTLDFKR</sequence>
<keyword evidence="3" id="KW-1185">Reference proteome</keyword>
<dbReference type="RefSeq" id="WP_204661294.1">
    <property type="nucleotide sequence ID" value="NZ_CP056775.1"/>
</dbReference>
<dbReference type="EMBL" id="CP056775">
    <property type="protein sequence ID" value="QRR00337.1"/>
    <property type="molecule type" value="Genomic_DNA"/>
</dbReference>
<feature type="signal peptide" evidence="1">
    <location>
        <begin position="1"/>
        <end position="24"/>
    </location>
</feature>
<protein>
    <recommendedName>
        <fullName evidence="4">DUF5625 domain-containing protein</fullName>
    </recommendedName>
</protein>
<name>A0ABX7I444_9BACT</name>
<evidence type="ECO:0000256" key="1">
    <source>
        <dbReference type="SAM" id="SignalP"/>
    </source>
</evidence>
<gene>
    <name evidence="2" type="ORF">HWI92_05155</name>
</gene>
<evidence type="ECO:0000313" key="3">
    <source>
        <dbReference type="Proteomes" id="UP000612680"/>
    </source>
</evidence>
<feature type="chain" id="PRO_5047348837" description="DUF5625 domain-containing protein" evidence="1">
    <location>
        <begin position="25"/>
        <end position="164"/>
    </location>
</feature>
<reference evidence="2 3" key="1">
    <citation type="submission" date="2020-06" db="EMBL/GenBank/DDBJ databases">
        <title>Dyadobacter sandarakinus sp. nov., isolated from the soil of the Arctic Yellow River Station.</title>
        <authorList>
            <person name="Zhang Y."/>
            <person name="Peng F."/>
        </authorList>
    </citation>
    <scope>NUCLEOTIDE SEQUENCE [LARGE SCALE GENOMIC DNA]</scope>
    <source>
        <strain evidence="2 3">Q3-56</strain>
    </source>
</reference>
<evidence type="ECO:0000313" key="2">
    <source>
        <dbReference type="EMBL" id="QRR00337.1"/>
    </source>
</evidence>
<organism evidence="2 3">
    <name type="scientific">Dyadobacter sandarakinus</name>
    <dbReference type="NCBI Taxonomy" id="2747268"/>
    <lineage>
        <taxon>Bacteria</taxon>
        <taxon>Pseudomonadati</taxon>
        <taxon>Bacteroidota</taxon>
        <taxon>Cytophagia</taxon>
        <taxon>Cytophagales</taxon>
        <taxon>Spirosomataceae</taxon>
        <taxon>Dyadobacter</taxon>
    </lineage>
</organism>
<dbReference type="Proteomes" id="UP000612680">
    <property type="component" value="Chromosome"/>
</dbReference>
<accession>A0ABX7I444</accession>
<evidence type="ECO:0008006" key="4">
    <source>
        <dbReference type="Google" id="ProtNLM"/>
    </source>
</evidence>
<keyword evidence="1" id="KW-0732">Signal</keyword>